<reference evidence="2" key="1">
    <citation type="submission" date="2023-06" db="EMBL/GenBank/DDBJ databases">
        <authorList>
            <person name="Kurt Z."/>
        </authorList>
    </citation>
    <scope>NUCLEOTIDE SEQUENCE</scope>
</reference>
<keyword evidence="4" id="KW-1185">Reference proteome</keyword>
<evidence type="ECO:0000256" key="1">
    <source>
        <dbReference type="SAM" id="Phobius"/>
    </source>
</evidence>
<evidence type="ECO:0000313" key="2">
    <source>
        <dbReference type="EMBL" id="CAI9924847.1"/>
    </source>
</evidence>
<protein>
    <submittedName>
        <fullName evidence="2">Uncharacterized protein</fullName>
    </submittedName>
</protein>
<dbReference type="Proteomes" id="UP001642409">
    <property type="component" value="Unassembled WGS sequence"/>
</dbReference>
<keyword evidence="1" id="KW-0472">Membrane</keyword>
<feature type="transmembrane region" description="Helical" evidence="1">
    <location>
        <begin position="2063"/>
        <end position="2086"/>
    </location>
</feature>
<evidence type="ECO:0000313" key="3">
    <source>
        <dbReference type="EMBL" id="CAL6099587.1"/>
    </source>
</evidence>
<sequence length="2093" mass="230556">MIPIFVTIAISYQADLICDASQCVITIANVKNSDGSAIADMSTTFFTYSESYYTLNDVGLTGQRLFDSTEMTYTTAMFNSKPYVDTITFPKQKVTLSTSAPYFTIAKTTTIATLTLNYAPVYTFNLAFKPAAISCSYTYTINDFTITITDSNVNTKQCDPVFQSIKTNSITSVQLTYRTCFGYSFNKTITFSPASALIANTVPLQVYQNSTQQYRITGLNLNLLNISTFVSVPASTITVINSGTNTASQVDISVKITDVSTITGNNFKLTITPEYICTKTYLSFEQTFSVQIIQEVQLSYSTQTQIFTINKCASGNTVVFTSTNATNATCTPLTNVINCAFTGQYNIQTNASTTQDSRIFNIVYDCGAGSGSQTTLFVLNEISPIQLDLTKSCPVQSSQVNYLQLLKNVDNCLISKQATLLTQSTTGNVLTIGVTSCSNVQYSFTYNLVLFTATLSSLIASTTGQISGTLTTSTTNPSDLVVFLYNPIDATSINCQITNLINFNCQAAATIEYQVKLKYTDNCAQILFTQQLATVTNKEYVTIQCNQLCYVDLSPIQTAQNSIIQTVEYQSNNISTPVSISTIGTYTSSNQKLTFTDSVLQATQLTQLSRIIITFADNSKLERILKYSRTFIATSQFVQTVTMQQLCTNYATYLTKSMFIFSIPDETCGIIISNFVADSPTKISYDATNCFSIVQHFSSQVFSSPILQLTTKSEQVISDTSTATYYLNIQNIDQTKVQSSNFSIFLNTVNQSRVVSVSLDTGTTYKLQFSSGGFIPNSVYKIQTNLFDYCGNQWQNISVNFTIYKTFALIPITSIAATQNYSYQANYDFTKYGFTCLTQTIVIQNTTQQAAITTNLASNAIQFDISTMNQIYLNVNYSITAANTCGLVNTTVQFIDQTGFSISVKNYYICSIDQQNIIKNTLVFTYYNILNTFSVVQNANGTVTVLFTSALNVQSTFLLYYTNSGASVNFLTQVIQVNSSQLVNLTVTQNNVQYFQLYILQGSTIVSYFQNTSNSAYYLNTKTLDTGTYQIASSYYNLCNEHIVTVYSSTISVGYKVKVICGASCTINLNTLYTWQGAQVLVSDLNVILPDTCTSSSYQCQTGVTCQSVVSLLSTNIICTAQSYTINYADLTTPYTRIYYSITSGAGKLLDISPEITQESTNLEVSSFAIKDLSSLTNYVCWQQFSVDKLAITFSNQPCSPTILNMTYVNYNVVDILVQTCFNTQVTLKNQSFYISSLTISNTSAVQICDNCVSSFQIAPANVKNVVTSRLTQSSFVIQIFQSGSWQNTTIPVSNLKSQENITTFQVQTSLFTSGMNYRFLVFYDDVCYNYGNKQNVTVPIVVDQAYVFNIQSQIVSSAVQYYSTIQFLKSSKDISACAGQVITFNLSTGEAIYTISQTITVTDNTNYVEMKIVFPAQYLVRTDKSTSTTRDYKFNSPNVICNDLFKNEAFYFVDKTSASISAASSTICVSTISSGNLVYSNVDPCSANITNSITVSSGLKVTFTQKSCLDYSFTPIVFSTSISADSIAAVYANEVVTVTINATTTEITSVFLKNATVSIVCKSSSSTATQQILTCPTTTLSNGNYSVQITFSSGCVDSSKTIQISRTLLLNIVKTGWDNTDLNYNAVYGQVLYSFNSLPSNSKVEWTCPRLFNNSQQVQFKSTAQLVLADAITVNSDGVSYNCTATVTTGVDSKIYKYSVNDYSDFSANRCGIFYSEFDGSPTSIKRVNQNYVLKCNDSKLVYLDQDKLQINGFSAKSFTQTQATTQTVSYCLTSIGCLTDYMTYTVDQSTVPDTTSEYVNYSPQEKYSLAQYLSAQSQQDTNNIVINTYKSFDAFYDFPYSSVFLQTMNKSMQETVLRDFITNGFSLANSVLYFNQKAFSDFQTLFEKASALNYTTAEKLTLQNRILNVLTGSKVGLNYQFSVFNTITAQSDFEQKKTTFTGSSCSIQLTQSEAELYTLGTGWATAEVTFKRVYAFIGLETALKAKVVFTNSNTSAKCQFSRINGAANTEEFDSLIGDATVCNTTAANGNITCVCNTAGRGVVFVGDVPETVTTTKNTDLYLTYMNIGALVITLAVGAISIIMIRQNNYLR</sequence>
<name>A0AA86NR09_9EUKA</name>
<keyword evidence="1" id="KW-1133">Transmembrane helix</keyword>
<reference evidence="3 4" key="2">
    <citation type="submission" date="2024-07" db="EMBL/GenBank/DDBJ databases">
        <authorList>
            <person name="Akdeniz Z."/>
        </authorList>
    </citation>
    <scope>NUCLEOTIDE SEQUENCE [LARGE SCALE GENOMIC DNA]</scope>
</reference>
<comment type="caution">
    <text evidence="2">The sequence shown here is derived from an EMBL/GenBank/DDBJ whole genome shotgun (WGS) entry which is preliminary data.</text>
</comment>
<evidence type="ECO:0000313" key="4">
    <source>
        <dbReference type="Proteomes" id="UP001642409"/>
    </source>
</evidence>
<dbReference type="EMBL" id="CAXDID020000521">
    <property type="protein sequence ID" value="CAL6099587.1"/>
    <property type="molecule type" value="Genomic_DNA"/>
</dbReference>
<gene>
    <name evidence="2" type="ORF">HINF_LOCUS12492</name>
    <name evidence="3" type="ORF">HINF_LOCUS70153</name>
</gene>
<organism evidence="2">
    <name type="scientific">Hexamita inflata</name>
    <dbReference type="NCBI Taxonomy" id="28002"/>
    <lineage>
        <taxon>Eukaryota</taxon>
        <taxon>Metamonada</taxon>
        <taxon>Diplomonadida</taxon>
        <taxon>Hexamitidae</taxon>
        <taxon>Hexamitinae</taxon>
        <taxon>Hexamita</taxon>
    </lineage>
</organism>
<dbReference type="EMBL" id="CATOUU010000324">
    <property type="protein sequence ID" value="CAI9924847.1"/>
    <property type="molecule type" value="Genomic_DNA"/>
</dbReference>
<proteinExistence type="predicted"/>
<accession>A0AA86NR09</accession>
<keyword evidence="1" id="KW-0812">Transmembrane</keyword>